<sequence>MNNKTKKVTLATVLVLSLLGAGTLTSQSVSANDRMVSTQAINGQSYNILNSEVTSTSSGTTLVGIEGTFLTPDKQAILDRINAIRKEAADEGLVTSYVPIKWSTALEKTAFVRAAEASITIDHTRLSSKDIWSAWPSGNFSLSENLAWNYNGFMKAIQQWYDEKADYVKSRSGVSVTGQTGHYKSLIDPKLTYMGLAAFENPVTQNGWITVAQSFGTASGGSEELAGGYGKAIQYTEANSSQTQTFATKANLFNKDLKAIGTHKTKNENTNSSQKLDDETNDPAEFLNRLRSWFNHSQYFGSWIQSNGRWWFKHNDGSYTSNGWEKINRTWYRFDNSGWMQTGWVKDGSWYYLDGSGAMKTGWLKDNGSWYYLQDSGAMKTGWMKVSGKWYYAYNSGALAINTTTPDGYRVNYNGEWVG</sequence>
<evidence type="ECO:0000313" key="6">
    <source>
        <dbReference type="Proteomes" id="UP001378546"/>
    </source>
</evidence>
<feature type="signal peptide" evidence="3">
    <location>
        <begin position="1"/>
        <end position="31"/>
    </location>
</feature>
<evidence type="ECO:0000259" key="4">
    <source>
        <dbReference type="Pfam" id="PF00188"/>
    </source>
</evidence>
<dbReference type="Gene3D" id="2.10.270.10">
    <property type="entry name" value="Cholin Binding"/>
    <property type="match status" value="1"/>
</dbReference>
<dbReference type="Pfam" id="PF00188">
    <property type="entry name" value="CAP"/>
    <property type="match status" value="1"/>
</dbReference>
<organism evidence="5 6">
    <name type="scientific">Streptococcus parapneumoniae</name>
    <dbReference type="NCBI Taxonomy" id="2993430"/>
    <lineage>
        <taxon>Bacteria</taxon>
        <taxon>Bacillati</taxon>
        <taxon>Bacillota</taxon>
        <taxon>Bacilli</taxon>
        <taxon>Lactobacillales</taxon>
        <taxon>Streptococcaceae</taxon>
        <taxon>Streptococcus</taxon>
        <taxon>Streptococcus thalassemiae group</taxon>
    </lineage>
</organism>
<feature type="chain" id="PRO_5046694052" evidence="3">
    <location>
        <begin position="32"/>
        <end position="419"/>
    </location>
</feature>
<name>A0ABM8CG60_9STRE</name>
<dbReference type="EMBL" id="AP026968">
    <property type="protein sequence ID" value="BDT64436.1"/>
    <property type="molecule type" value="Genomic_DNA"/>
</dbReference>
<feature type="repeat" description="Cell wall-binding" evidence="2">
    <location>
        <begin position="360"/>
        <end position="379"/>
    </location>
</feature>
<dbReference type="CDD" id="cd05379">
    <property type="entry name" value="CAP_bacterial"/>
    <property type="match status" value="1"/>
</dbReference>
<evidence type="ECO:0000256" key="1">
    <source>
        <dbReference type="ARBA" id="ARBA00022737"/>
    </source>
</evidence>
<dbReference type="SUPFAM" id="SSF55797">
    <property type="entry name" value="PR-1-like"/>
    <property type="match status" value="1"/>
</dbReference>
<evidence type="ECO:0000256" key="3">
    <source>
        <dbReference type="SAM" id="SignalP"/>
    </source>
</evidence>
<dbReference type="InterPro" id="IPR018337">
    <property type="entry name" value="Cell_wall/Cho-bd_repeat"/>
</dbReference>
<dbReference type="RefSeq" id="WP_338620101.1">
    <property type="nucleotide sequence ID" value="NZ_AP026968.1"/>
</dbReference>
<accession>A0ABM8CG60</accession>
<keyword evidence="3" id="KW-0732">Signal</keyword>
<evidence type="ECO:0000313" key="5">
    <source>
        <dbReference type="EMBL" id="BDT64436.1"/>
    </source>
</evidence>
<proteinExistence type="predicted"/>
<dbReference type="InterPro" id="IPR035940">
    <property type="entry name" value="CAP_sf"/>
</dbReference>
<dbReference type="Gene3D" id="3.40.33.10">
    <property type="entry name" value="CAP"/>
    <property type="match status" value="1"/>
</dbReference>
<gene>
    <name evidence="5" type="primary">cbpI_2</name>
    <name evidence="5" type="ORF">SP4011_08530</name>
</gene>
<dbReference type="Proteomes" id="UP001378546">
    <property type="component" value="Chromosome"/>
</dbReference>
<feature type="repeat" description="Cell wall-binding" evidence="2">
    <location>
        <begin position="380"/>
        <end position="399"/>
    </location>
</feature>
<dbReference type="InterPro" id="IPR014044">
    <property type="entry name" value="CAP_dom"/>
</dbReference>
<feature type="domain" description="SCP" evidence="4">
    <location>
        <begin position="78"/>
        <end position="206"/>
    </location>
</feature>
<dbReference type="SUPFAM" id="SSF69360">
    <property type="entry name" value="Cell wall binding repeat"/>
    <property type="match status" value="1"/>
</dbReference>
<evidence type="ECO:0000256" key="2">
    <source>
        <dbReference type="PROSITE-ProRule" id="PRU00591"/>
    </source>
</evidence>
<dbReference type="Pfam" id="PF01473">
    <property type="entry name" value="Choline_bind_1"/>
    <property type="match status" value="1"/>
</dbReference>
<feature type="repeat" description="Cell wall-binding" evidence="2">
    <location>
        <begin position="336"/>
        <end position="359"/>
    </location>
</feature>
<dbReference type="Pfam" id="PF19127">
    <property type="entry name" value="Choline_bind_3"/>
    <property type="match status" value="1"/>
</dbReference>
<keyword evidence="6" id="KW-1185">Reference proteome</keyword>
<reference evidence="5 6" key="1">
    <citation type="submission" date="2022-11" db="EMBL/GenBank/DDBJ databases">
        <title>Complete genome sequence of alpha-hemolytic streptococci isolated from Japan.</title>
        <authorList>
            <person name="Morita M."/>
            <person name="Chang B."/>
            <person name="Akeda Y."/>
        </authorList>
    </citation>
    <scope>NUCLEOTIDE SEQUENCE [LARGE SCALE GENOMIC DNA]</scope>
    <source>
        <strain evidence="5 6">SP4011</strain>
    </source>
</reference>
<dbReference type="PROSITE" id="PS51170">
    <property type="entry name" value="CW"/>
    <property type="match status" value="3"/>
</dbReference>
<protein>
    <submittedName>
        <fullName evidence="5">Choline-binding protein C</fullName>
    </submittedName>
</protein>
<keyword evidence="1" id="KW-0677">Repeat</keyword>